<dbReference type="Proteomes" id="UP000289784">
    <property type="component" value="Unassembled WGS sequence"/>
</dbReference>
<dbReference type="RefSeq" id="WP_129471058.1">
    <property type="nucleotide sequence ID" value="NZ_SAWZ01000004.1"/>
</dbReference>
<protein>
    <submittedName>
        <fullName evidence="2">Uncharacterized protein</fullName>
    </submittedName>
</protein>
<accession>A0A4Q1JX71</accession>
<sequence length="457" mass="50356">MDITRVLRGLAWFVLGAASLAVLLYLALLAINWSDEPPSGDVATLRTLLESPPVVDADNGYVYALGLVVAADQDPLAQGAKRRAYLESLTATDRDHDGLSIPGERNHYVAERPAVVSLLESACKRGGADCAVLLERSTDTLDVWMRSEGWLLERYRQLIQRARWREVVPSNISGPLPAYQHLMHGQELYLLEAWRAGRAGDARVVRDHLQRDLRFWREVLRSSSLLITKVIAAAAVDRNFAYGSLALRALPAELQHEAIPASWREPIAREERAMFRALAGEHRWSDAAILRGEGLVVTESLTDGALADHLMRPLFQPQATSNLYAASLLEMARAFDVAELTQMPDVLERRRDTGGSGLRVLLHPYNPVGHVSIEIAKPSYIDYLPRAADLEGARRAALLAATLRTQGVTPADAAAAIRASPLTDPYTGAPLRWDAEHTSVVFTGLARGERQRRSVPL</sequence>
<reference evidence="2 3" key="1">
    <citation type="submission" date="2019-01" db="EMBL/GenBank/DDBJ databases">
        <title>Pseudoxanthomonas composti sp. nov., isolated from compost.</title>
        <authorList>
            <person name="Yang G."/>
        </authorList>
    </citation>
    <scope>NUCLEOTIDE SEQUENCE [LARGE SCALE GENOMIC DNA]</scope>
    <source>
        <strain evidence="2 3">GSS15</strain>
    </source>
</reference>
<dbReference type="AlphaFoldDB" id="A0A4Q1JX71"/>
<gene>
    <name evidence="2" type="ORF">EPA99_09960</name>
</gene>
<keyword evidence="1" id="KW-0812">Transmembrane</keyword>
<keyword evidence="3" id="KW-1185">Reference proteome</keyword>
<dbReference type="OrthoDB" id="6252706at2"/>
<evidence type="ECO:0000256" key="1">
    <source>
        <dbReference type="SAM" id="Phobius"/>
    </source>
</evidence>
<proteinExistence type="predicted"/>
<keyword evidence="1" id="KW-0472">Membrane</keyword>
<evidence type="ECO:0000313" key="2">
    <source>
        <dbReference type="EMBL" id="RXR06147.1"/>
    </source>
</evidence>
<name>A0A4Q1JX71_9GAMM</name>
<feature type="transmembrane region" description="Helical" evidence="1">
    <location>
        <begin position="12"/>
        <end position="33"/>
    </location>
</feature>
<dbReference type="EMBL" id="SAWZ01000004">
    <property type="protein sequence ID" value="RXR06147.1"/>
    <property type="molecule type" value="Genomic_DNA"/>
</dbReference>
<comment type="caution">
    <text evidence="2">The sequence shown here is derived from an EMBL/GenBank/DDBJ whole genome shotgun (WGS) entry which is preliminary data.</text>
</comment>
<organism evidence="2 3">
    <name type="scientific">Pseudoxanthomonas composti</name>
    <dbReference type="NCBI Taxonomy" id="2137479"/>
    <lineage>
        <taxon>Bacteria</taxon>
        <taxon>Pseudomonadati</taxon>
        <taxon>Pseudomonadota</taxon>
        <taxon>Gammaproteobacteria</taxon>
        <taxon>Lysobacterales</taxon>
        <taxon>Lysobacteraceae</taxon>
        <taxon>Pseudoxanthomonas</taxon>
    </lineage>
</organism>
<evidence type="ECO:0000313" key="3">
    <source>
        <dbReference type="Proteomes" id="UP000289784"/>
    </source>
</evidence>
<keyword evidence="1" id="KW-1133">Transmembrane helix</keyword>